<dbReference type="PANTHER" id="PTHR43224:SF1">
    <property type="entry name" value="AMIDINOTRANSFERASE"/>
    <property type="match status" value="1"/>
</dbReference>
<dbReference type="PIRSF" id="PIRSF028188">
    <property type="entry name" value="Amdntrnsf_FN0238"/>
    <property type="match status" value="1"/>
</dbReference>
<dbReference type="STRING" id="927664.SAMN05421780_11537"/>
<accession>A0A1I1NIV3</accession>
<keyword evidence="2" id="KW-1185">Reference proteome</keyword>
<proteinExistence type="predicted"/>
<dbReference type="PANTHER" id="PTHR43224">
    <property type="entry name" value="AMIDINOTRANSFERASE"/>
    <property type="match status" value="1"/>
</dbReference>
<evidence type="ECO:0000313" key="1">
    <source>
        <dbReference type="EMBL" id="SFC97356.1"/>
    </source>
</evidence>
<sequence>MVRPVDFAFNEQTATDNEFQHNPEQQNVNELALNEFEKAVQLLTQAGVKVLVLGKNIEPHAAKTPDAVFPNNWISTESTGAVVIYPMYAPNRRAEALRWPDVENLFAKNNLSVNGLLYLGGTNTSRPILEGTGSMVIDRINKVVYASRSIRTEEVQVNNFVKMLGYEKAVVFDAISSTGKEFYHTNVVMSIGDKFAVICAEAIPEKERASVLTELAKHREVIDISLEQTEKSFCGNIIQLATNNGGSVVVMSESALNGFSAEQKQQMEKYGKLLALPIPTIEYVGGGSARCMIAEVFLPQK</sequence>
<dbReference type="AlphaFoldDB" id="A0A1I1NIV3"/>
<dbReference type="Pfam" id="PF19420">
    <property type="entry name" value="DDAH_eukar"/>
    <property type="match status" value="1"/>
</dbReference>
<dbReference type="EMBL" id="FOLE01000015">
    <property type="protein sequence ID" value="SFC97356.1"/>
    <property type="molecule type" value="Genomic_DNA"/>
</dbReference>
<evidence type="ECO:0000313" key="2">
    <source>
        <dbReference type="Proteomes" id="UP000199514"/>
    </source>
</evidence>
<evidence type="ECO:0008006" key="3">
    <source>
        <dbReference type="Google" id="ProtNLM"/>
    </source>
</evidence>
<dbReference type="InterPro" id="IPR014541">
    <property type="entry name" value="Amdntrnsf_FN0238"/>
</dbReference>
<dbReference type="Gene3D" id="3.75.10.10">
    <property type="entry name" value="L-arginine/glycine Amidinotransferase, Chain A"/>
    <property type="match status" value="1"/>
</dbReference>
<dbReference type="Proteomes" id="UP000199514">
    <property type="component" value="Unassembled WGS sequence"/>
</dbReference>
<dbReference type="SUPFAM" id="SSF55909">
    <property type="entry name" value="Pentein"/>
    <property type="match status" value="1"/>
</dbReference>
<reference evidence="1 2" key="1">
    <citation type="submission" date="2016-10" db="EMBL/GenBank/DDBJ databases">
        <authorList>
            <person name="de Groot N.N."/>
        </authorList>
    </citation>
    <scope>NUCLEOTIDE SEQUENCE [LARGE SCALE GENOMIC DNA]</scope>
    <source>
        <strain evidence="1 2">DSM 6793</strain>
    </source>
</reference>
<gene>
    <name evidence="1" type="ORF">SAMN05421780_11537</name>
</gene>
<protein>
    <recommendedName>
        <fullName evidence="3">Amidinotransferase</fullName>
    </recommendedName>
</protein>
<name>A0A1I1NIV3_9BACT</name>
<organism evidence="1 2">
    <name type="scientific">Flexibacter flexilis DSM 6793</name>
    <dbReference type="NCBI Taxonomy" id="927664"/>
    <lineage>
        <taxon>Bacteria</taxon>
        <taxon>Pseudomonadati</taxon>
        <taxon>Bacteroidota</taxon>
        <taxon>Cytophagia</taxon>
        <taxon>Cytophagales</taxon>
        <taxon>Flexibacteraceae</taxon>
        <taxon>Flexibacter</taxon>
    </lineage>
</organism>